<accession>A0A9W7C7M5</accession>
<organism evidence="1 2">
    <name type="scientific">Triparma laevis f. longispina</name>
    <dbReference type="NCBI Taxonomy" id="1714387"/>
    <lineage>
        <taxon>Eukaryota</taxon>
        <taxon>Sar</taxon>
        <taxon>Stramenopiles</taxon>
        <taxon>Ochrophyta</taxon>
        <taxon>Bolidophyceae</taxon>
        <taxon>Parmales</taxon>
        <taxon>Triparmaceae</taxon>
        <taxon>Triparma</taxon>
    </lineage>
</organism>
<sequence>MSITGRKFIDFLRYNIPFLAGSTSAPIHKSIYWDAIYKDSALLGTVESDRNFEWGIKPDSLISELSNPVGPTLILGAGTSLLGQEGLVRGLKPIIQCDFSSEIVRKRENEDIPFRWADATKEDSLKVLADSLKTKKFSNIIDKGLIDGLYLGGEPGSLKISSVISSCFSVLEPKIGVLAFCSFSPPKYILPYLGKGVEDRWRIGCREIGEPGIYFYEMKIKEEKGRMTKRERHEDRVGRRRGRK</sequence>
<evidence type="ECO:0000313" key="2">
    <source>
        <dbReference type="Proteomes" id="UP001165122"/>
    </source>
</evidence>
<keyword evidence="2" id="KW-1185">Reference proteome</keyword>
<gene>
    <name evidence="1" type="ORF">TrLO_g10727</name>
</gene>
<dbReference type="InterPro" id="IPR029063">
    <property type="entry name" value="SAM-dependent_MTases_sf"/>
</dbReference>
<name>A0A9W7C7M5_9STRA</name>
<dbReference type="Gene3D" id="3.40.50.150">
    <property type="entry name" value="Vaccinia Virus protein VP39"/>
    <property type="match status" value="1"/>
</dbReference>
<comment type="caution">
    <text evidence="1">The sequence shown here is derived from an EMBL/GenBank/DDBJ whole genome shotgun (WGS) entry which is preliminary data.</text>
</comment>
<proteinExistence type="predicted"/>
<dbReference type="AlphaFoldDB" id="A0A9W7C7M5"/>
<dbReference type="Proteomes" id="UP001165122">
    <property type="component" value="Unassembled WGS sequence"/>
</dbReference>
<protein>
    <submittedName>
        <fullName evidence="1">Uncharacterized protein</fullName>
    </submittedName>
</protein>
<dbReference type="OrthoDB" id="411785at2759"/>
<dbReference type="EMBL" id="BRXW01000060">
    <property type="protein sequence ID" value="GMI03678.1"/>
    <property type="molecule type" value="Genomic_DNA"/>
</dbReference>
<reference evidence="2" key="1">
    <citation type="journal article" date="2023" name="Commun. Biol.">
        <title>Genome analysis of Parmales, the sister group of diatoms, reveals the evolutionary specialization of diatoms from phago-mixotrophs to photoautotrophs.</title>
        <authorList>
            <person name="Ban H."/>
            <person name="Sato S."/>
            <person name="Yoshikawa S."/>
            <person name="Yamada K."/>
            <person name="Nakamura Y."/>
            <person name="Ichinomiya M."/>
            <person name="Sato N."/>
            <person name="Blanc-Mathieu R."/>
            <person name="Endo H."/>
            <person name="Kuwata A."/>
            <person name="Ogata H."/>
        </authorList>
    </citation>
    <scope>NUCLEOTIDE SEQUENCE [LARGE SCALE GENOMIC DNA]</scope>
    <source>
        <strain evidence="2">NIES 3700</strain>
    </source>
</reference>
<evidence type="ECO:0000313" key="1">
    <source>
        <dbReference type="EMBL" id="GMI03678.1"/>
    </source>
</evidence>